<organism evidence="3 4">
    <name type="scientific">Saccharopolyspora hirsuta</name>
    <dbReference type="NCBI Taxonomy" id="1837"/>
    <lineage>
        <taxon>Bacteria</taxon>
        <taxon>Bacillati</taxon>
        <taxon>Actinomycetota</taxon>
        <taxon>Actinomycetes</taxon>
        <taxon>Pseudonocardiales</taxon>
        <taxon>Pseudonocardiaceae</taxon>
        <taxon>Saccharopolyspora</taxon>
    </lineage>
</organism>
<dbReference type="InterPro" id="IPR007278">
    <property type="entry name" value="DUF397"/>
</dbReference>
<feature type="domain" description="DUF397" evidence="2">
    <location>
        <begin position="3"/>
        <end position="19"/>
    </location>
</feature>
<comment type="caution">
    <text evidence="3">The sequence shown here is derived from an EMBL/GenBank/DDBJ whole genome shotgun (WGS) entry which is preliminary data.</text>
</comment>
<feature type="region of interest" description="Disordered" evidence="1">
    <location>
        <begin position="1"/>
        <end position="28"/>
    </location>
</feature>
<sequence>MEVWRKSSHSGPSSNCVEVGWRKSSHSGTQTECVEVGLGADEVGVRDTKDRDGGLLALDQRQWRAFLAAVRSDRFDASEF</sequence>
<name>A0A5M7C7M4_SACHI</name>
<protein>
    <submittedName>
        <fullName evidence="3">DUF397 domain-containing protein</fullName>
    </submittedName>
</protein>
<dbReference type="RefSeq" id="WP_150065964.1">
    <property type="nucleotide sequence ID" value="NZ_VWPH01000003.1"/>
</dbReference>
<dbReference type="Pfam" id="PF04149">
    <property type="entry name" value="DUF397"/>
    <property type="match status" value="2"/>
</dbReference>
<evidence type="ECO:0000313" key="3">
    <source>
        <dbReference type="EMBL" id="KAA5836308.1"/>
    </source>
</evidence>
<evidence type="ECO:0000256" key="1">
    <source>
        <dbReference type="SAM" id="MobiDB-lite"/>
    </source>
</evidence>
<dbReference type="OrthoDB" id="3430276at2"/>
<keyword evidence="4" id="KW-1185">Reference proteome</keyword>
<accession>A0A5M7C7M4</accession>
<reference evidence="3 4" key="1">
    <citation type="submission" date="2019-09" db="EMBL/GenBank/DDBJ databases">
        <title>Draft genome sequence of the thermophilic Saccharopolyspora hirsuta VKM Ac-666T.</title>
        <authorList>
            <person name="Lobastova T.G."/>
            <person name="Fokina V."/>
            <person name="Bragin E.Y."/>
            <person name="Shtratnikova V.Y."/>
            <person name="Starodumova I.P."/>
            <person name="Tarlachkov S.V."/>
            <person name="Donova M.V."/>
        </authorList>
    </citation>
    <scope>NUCLEOTIDE SEQUENCE [LARGE SCALE GENOMIC DNA]</scope>
    <source>
        <strain evidence="3 4">VKM Ac-666</strain>
    </source>
</reference>
<dbReference type="EMBL" id="VWPH01000003">
    <property type="protein sequence ID" value="KAA5836308.1"/>
    <property type="molecule type" value="Genomic_DNA"/>
</dbReference>
<dbReference type="Proteomes" id="UP000323946">
    <property type="component" value="Unassembled WGS sequence"/>
</dbReference>
<evidence type="ECO:0000313" key="4">
    <source>
        <dbReference type="Proteomes" id="UP000323946"/>
    </source>
</evidence>
<proteinExistence type="predicted"/>
<evidence type="ECO:0000259" key="2">
    <source>
        <dbReference type="Pfam" id="PF04149"/>
    </source>
</evidence>
<gene>
    <name evidence="3" type="ORF">F1721_08360</name>
</gene>
<feature type="domain" description="DUF397" evidence="2">
    <location>
        <begin position="20"/>
        <end position="71"/>
    </location>
</feature>
<dbReference type="AlphaFoldDB" id="A0A5M7C7M4"/>